<dbReference type="SUPFAM" id="SSF56672">
    <property type="entry name" value="DNA/RNA polymerases"/>
    <property type="match status" value="1"/>
</dbReference>
<evidence type="ECO:0000313" key="1">
    <source>
        <dbReference type="EMBL" id="GBM41005.1"/>
    </source>
</evidence>
<dbReference type="InterPro" id="IPR043502">
    <property type="entry name" value="DNA/RNA_pol_sf"/>
</dbReference>
<protein>
    <submittedName>
        <fullName evidence="1">Uncharacterized protein</fullName>
    </submittedName>
</protein>
<sequence length="453" mass="51634">MKTDTAVTSVSEENIINCDIYLQTATVKIIGRNRSKLGRCLYDNASYRTFILEQVSKELNLKVIGQKELKVYMFGSTEPIIEKRNKVRVILKNLLDQRHLVAEALETPNISSALIKIPDRDMKSYCQRNNIRLADKSDSEDLKLPVLIGSDYYWTVVTGRIQRLTGALIACKSIFGWTASCSNATLNNISQQSANVMNAAVDRVEVNSNQEVDSLLHKFWELQAITNKEENETNEIDKDILNDFNKSIILKDGRYEVKLPFNDRVGELCDNYEIAYNRINSLVKRFKKNPEFYQMYKDVIKDYLKKGIAEEGLNNSEQILFYLPHQGVLKENNITTKLCVVFDASAHSIDAPSLNHCLSAGPNLNPKLLGILANIRLHKIAFTADIKQAFLQIMLRPDQCDAVRFLWLNKESETNYKILRPTHVIFAATCSPFLLAATLNHHALKLEEEFPRV</sequence>
<organism evidence="1 2">
    <name type="scientific">Araneus ventricosus</name>
    <name type="common">Orbweaver spider</name>
    <name type="synonym">Epeira ventricosa</name>
    <dbReference type="NCBI Taxonomy" id="182803"/>
    <lineage>
        <taxon>Eukaryota</taxon>
        <taxon>Metazoa</taxon>
        <taxon>Ecdysozoa</taxon>
        <taxon>Arthropoda</taxon>
        <taxon>Chelicerata</taxon>
        <taxon>Arachnida</taxon>
        <taxon>Araneae</taxon>
        <taxon>Araneomorphae</taxon>
        <taxon>Entelegynae</taxon>
        <taxon>Araneoidea</taxon>
        <taxon>Araneidae</taxon>
        <taxon>Araneus</taxon>
    </lineage>
</organism>
<comment type="caution">
    <text evidence="1">The sequence shown here is derived from an EMBL/GenBank/DDBJ whole genome shotgun (WGS) entry which is preliminary data.</text>
</comment>
<dbReference type="PANTHER" id="PTHR47331:SF1">
    <property type="entry name" value="GAG-LIKE PROTEIN"/>
    <property type="match status" value="1"/>
</dbReference>
<dbReference type="OrthoDB" id="6514447at2759"/>
<name>A0A4Y2FKM0_ARAVE</name>
<dbReference type="EMBL" id="BGPR01000949">
    <property type="protein sequence ID" value="GBM41005.1"/>
    <property type="molecule type" value="Genomic_DNA"/>
</dbReference>
<dbReference type="AlphaFoldDB" id="A0A4Y2FKM0"/>
<keyword evidence="2" id="KW-1185">Reference proteome</keyword>
<evidence type="ECO:0000313" key="2">
    <source>
        <dbReference type="Proteomes" id="UP000499080"/>
    </source>
</evidence>
<gene>
    <name evidence="1" type="ORF">AVEN_250321_1</name>
</gene>
<dbReference type="PANTHER" id="PTHR47331">
    <property type="entry name" value="PHD-TYPE DOMAIN-CONTAINING PROTEIN"/>
    <property type="match status" value="1"/>
</dbReference>
<dbReference type="GO" id="GO:0071897">
    <property type="term" value="P:DNA biosynthetic process"/>
    <property type="evidence" value="ECO:0007669"/>
    <property type="project" value="UniProtKB-ARBA"/>
</dbReference>
<accession>A0A4Y2FKM0</accession>
<reference evidence="1 2" key="1">
    <citation type="journal article" date="2019" name="Sci. Rep.">
        <title>Orb-weaving spider Araneus ventricosus genome elucidates the spidroin gene catalogue.</title>
        <authorList>
            <person name="Kono N."/>
            <person name="Nakamura H."/>
            <person name="Ohtoshi R."/>
            <person name="Moran D.A.P."/>
            <person name="Shinohara A."/>
            <person name="Yoshida Y."/>
            <person name="Fujiwara M."/>
            <person name="Mori M."/>
            <person name="Tomita M."/>
            <person name="Arakawa K."/>
        </authorList>
    </citation>
    <scope>NUCLEOTIDE SEQUENCE [LARGE SCALE GENOMIC DNA]</scope>
</reference>
<proteinExistence type="predicted"/>
<dbReference type="Proteomes" id="UP000499080">
    <property type="component" value="Unassembled WGS sequence"/>
</dbReference>